<dbReference type="AlphaFoldDB" id="A0A4Z1PVD3"/>
<feature type="compositionally biased region" description="Low complexity" evidence="1">
    <location>
        <begin position="535"/>
        <end position="545"/>
    </location>
</feature>
<feature type="compositionally biased region" description="Acidic residues" evidence="1">
    <location>
        <begin position="494"/>
        <end position="512"/>
    </location>
</feature>
<feature type="domain" description="Centromere/kinetochore protein zw10 middle" evidence="2">
    <location>
        <begin position="214"/>
        <end position="400"/>
    </location>
</feature>
<evidence type="ECO:0000313" key="4">
    <source>
        <dbReference type="EMBL" id="TID27380.1"/>
    </source>
</evidence>
<evidence type="ECO:0008006" key="6">
    <source>
        <dbReference type="Google" id="ProtNLM"/>
    </source>
</evidence>
<dbReference type="EMBL" id="SNSC02000001">
    <property type="protein sequence ID" value="TID27380.1"/>
    <property type="molecule type" value="Genomic_DNA"/>
</dbReference>
<feature type="domain" description="ZW10 C-terminal helical" evidence="3">
    <location>
        <begin position="705"/>
        <end position="861"/>
    </location>
</feature>
<dbReference type="InterPro" id="IPR048344">
    <property type="entry name" value="Zw10_middle"/>
</dbReference>
<dbReference type="InterPro" id="IPR046362">
    <property type="entry name" value="Zw10/DSL1_C_sf"/>
</dbReference>
<dbReference type="PANTHER" id="PTHR12205:SF0">
    <property type="entry name" value="CENTROMERE_KINETOCHORE PROTEIN ZW10 HOMOLOG"/>
    <property type="match status" value="1"/>
</dbReference>
<dbReference type="Pfam" id="PF22766">
    <property type="entry name" value="ZW10_C2"/>
    <property type="match status" value="1"/>
</dbReference>
<feature type="compositionally biased region" description="Polar residues" evidence="1">
    <location>
        <begin position="514"/>
        <end position="525"/>
    </location>
</feature>
<evidence type="ECO:0000313" key="5">
    <source>
        <dbReference type="Proteomes" id="UP000298493"/>
    </source>
</evidence>
<dbReference type="Proteomes" id="UP000298493">
    <property type="component" value="Unassembled WGS sequence"/>
</dbReference>
<comment type="caution">
    <text evidence="4">The sequence shown here is derived from an EMBL/GenBank/DDBJ whole genome shotgun (WGS) entry which is preliminary data.</text>
</comment>
<dbReference type="GO" id="GO:0005737">
    <property type="term" value="C:cytoplasm"/>
    <property type="evidence" value="ECO:0007669"/>
    <property type="project" value="GOC"/>
</dbReference>
<gene>
    <name evidence="4" type="ORF">E6O75_ATG00147</name>
</gene>
<dbReference type="PANTHER" id="PTHR12205">
    <property type="entry name" value="CENTROMERE/KINETOCHORE PROTEIN ZW10"/>
    <property type="match status" value="1"/>
</dbReference>
<name>A0A4Z1PVD3_9PEZI</name>
<dbReference type="GO" id="GO:0006888">
    <property type="term" value="P:endoplasmic reticulum to Golgi vesicle-mediated transport"/>
    <property type="evidence" value="ECO:0007669"/>
    <property type="project" value="TreeGrafter"/>
</dbReference>
<evidence type="ECO:0000256" key="1">
    <source>
        <dbReference type="SAM" id="MobiDB-lite"/>
    </source>
</evidence>
<proteinExistence type="predicted"/>
<dbReference type="STRING" id="86259.A0A4Z1PVD3"/>
<dbReference type="InterPro" id="IPR055148">
    <property type="entry name" value="ZW10_C_2"/>
</dbReference>
<dbReference type="Gene3D" id="1.10.357.150">
    <property type="match status" value="1"/>
</dbReference>
<evidence type="ECO:0000259" key="2">
    <source>
        <dbReference type="Pfam" id="PF20665"/>
    </source>
</evidence>
<dbReference type="GO" id="GO:0007094">
    <property type="term" value="P:mitotic spindle assembly checkpoint signaling"/>
    <property type="evidence" value="ECO:0007669"/>
    <property type="project" value="TreeGrafter"/>
</dbReference>
<accession>A0A4Z1PVD3</accession>
<protein>
    <recommendedName>
        <fullName evidence="6">Retrograde transport protein Dsl1 C-terminal domain-containing protein</fullName>
    </recommendedName>
</protein>
<keyword evidence="5" id="KW-1185">Reference proteome</keyword>
<reference evidence="4 5" key="1">
    <citation type="submission" date="2019-04" db="EMBL/GenBank/DDBJ databases">
        <title>High contiguity whole genome sequence and gene annotation resource for two Venturia nashicola isolates.</title>
        <authorList>
            <person name="Prokchorchik M."/>
            <person name="Won K."/>
            <person name="Lee Y."/>
            <person name="Choi E.D."/>
            <person name="Segonzac C."/>
            <person name="Sohn K.H."/>
        </authorList>
    </citation>
    <scope>NUCLEOTIDE SEQUENCE [LARGE SCALE GENOMIC DNA]</scope>
    <source>
        <strain evidence="4 5">PRI2</strain>
    </source>
</reference>
<feature type="region of interest" description="Disordered" evidence="1">
    <location>
        <begin position="449"/>
        <end position="545"/>
    </location>
</feature>
<organism evidence="4 5">
    <name type="scientific">Venturia nashicola</name>
    <dbReference type="NCBI Taxonomy" id="86259"/>
    <lineage>
        <taxon>Eukaryota</taxon>
        <taxon>Fungi</taxon>
        <taxon>Dikarya</taxon>
        <taxon>Ascomycota</taxon>
        <taxon>Pezizomycotina</taxon>
        <taxon>Dothideomycetes</taxon>
        <taxon>Pleosporomycetidae</taxon>
        <taxon>Venturiales</taxon>
        <taxon>Venturiaceae</taxon>
        <taxon>Venturia</taxon>
    </lineage>
</organism>
<evidence type="ECO:0000259" key="3">
    <source>
        <dbReference type="Pfam" id="PF22766"/>
    </source>
</evidence>
<feature type="compositionally biased region" description="Basic and acidic residues" evidence="1">
    <location>
        <begin position="479"/>
        <end position="493"/>
    </location>
</feature>
<sequence>MASEAPKHHLELSNAILQHVELGAYPEPDVASEDISASSLSVILEAVDKTREGVKEDLRNLSRHSADNLDGWISQAKQLQFDIQKSKATAREIVNEAEAGKSLRAHQEDTSNKVDLLKRELDYNVTLGDVIEQLQVATGLLDAAQDLTSQRELLEALKKLAEARRVTTQLDSFENARFAALVQRREAQIRELLGAKIVECWNALIKADASEGEFVINTELTDKEHSMSLEDVTGAMLELGILDTYISRLHRDLDAAIIHPLFTVNAKAMAHIAIYKSSTVQLSKELQSSNPSTSVREVENLVRFITKQLPEKLYHPLLEKMLPSLMVQLISHSLDPSVPVGLDRMDDFKSSLMKIEDLADYIDTLGVPIPSDGDLSSWVERLPQTWLARRREAALAKMRSISCEGARTKRIAERVETQIVSSDDVMVTNGQVQGQGQEDDEWNADWAEEDEVDDSTQADVPAPADDDEDASAWGLEVEPEVKQSESKPAAKEVGEEEEEEAWGWGDGEDVAEEQYTSTQPATPVRSSHKPKANTPPSRRQPPSQREITLRETFAITAIPDSILELINLILADASTLSLDSFPIQSISNAAPALSSLPTLLLAFYRATARASYATQPAADMLIYNDAQHLAASLEALLARLSPDHLLYKRLTRSLEAEIKLLHTYSRLAYGREMDSQRTIVSDLLSATSGFDNCTSPLNKREYEGAVGDVIHRVRELDKIWSGVLSDSARLQSLGAVLSHVIRRITAEILELSDGINGISEEESKTLKTWIDQVSTLSDLFEQDSPGATPDDEGMRTVVHVYTPGWLRFIYLGEILEASLVDIKFLWNEAGLSLEFEADEVEDLIKALFAESQFRRDALKEIRSSGR</sequence>
<dbReference type="GO" id="GO:1990423">
    <property type="term" value="C:RZZ complex"/>
    <property type="evidence" value="ECO:0007669"/>
    <property type="project" value="TreeGrafter"/>
</dbReference>
<dbReference type="Pfam" id="PF20665">
    <property type="entry name" value="Zw10_middle"/>
    <property type="match status" value="1"/>
</dbReference>